<dbReference type="InterPro" id="IPR005379">
    <property type="entry name" value="FDM1-5/IDN2_XH"/>
</dbReference>
<dbReference type="InParanoid" id="A0A2G5EX57"/>
<dbReference type="OrthoDB" id="1892195at2759"/>
<dbReference type="EMBL" id="KZ305020">
    <property type="protein sequence ID" value="PIA60312.1"/>
    <property type="molecule type" value="Genomic_DNA"/>
</dbReference>
<sequence length="197" mass="22845">MEGKLDVLSKQVEDKSDDMQDMESLNQVLVLKERMNNSELQEARTELKSGLENVLSQQSLFGIKRMGELNSEPFRDACMQKFLGEDLEIKSIELCSLWQENIKNQQWFPFKTIQMNGKCDEIIDVNDDKLKQLKDAWGEQVYKVVCVALSEINEYNPSTRCAVPEIWNFKENRKASLKEVIGCLLNELKVLKQAKHR</sequence>
<dbReference type="AlphaFoldDB" id="A0A2G5EX57"/>
<dbReference type="GO" id="GO:0080188">
    <property type="term" value="P:gene silencing by siRNA-directed DNA methylation"/>
    <property type="evidence" value="ECO:0007669"/>
    <property type="project" value="InterPro"/>
</dbReference>
<dbReference type="PANTHER" id="PTHR21596:SF82">
    <property type="entry name" value="FACTOR OF DNA METHYLATION 5-LIKE"/>
    <property type="match status" value="1"/>
</dbReference>
<evidence type="ECO:0000259" key="1">
    <source>
        <dbReference type="Pfam" id="PF03469"/>
    </source>
</evidence>
<accession>A0A2G5EX57</accession>
<dbReference type="Pfam" id="PF03469">
    <property type="entry name" value="XH"/>
    <property type="match status" value="1"/>
</dbReference>
<dbReference type="PANTHER" id="PTHR21596">
    <property type="entry name" value="RIBONUCLEASE P SUBUNIT P38"/>
    <property type="match status" value="1"/>
</dbReference>
<feature type="domain" description="Factor of DNA methylation 1-5/IDN2" evidence="1">
    <location>
        <begin position="64"/>
        <end position="193"/>
    </location>
</feature>
<protein>
    <recommendedName>
        <fullName evidence="1">Factor of DNA methylation 1-5/IDN2 domain-containing protein</fullName>
    </recommendedName>
</protein>
<organism evidence="2 3">
    <name type="scientific">Aquilegia coerulea</name>
    <name type="common">Rocky mountain columbine</name>
    <dbReference type="NCBI Taxonomy" id="218851"/>
    <lineage>
        <taxon>Eukaryota</taxon>
        <taxon>Viridiplantae</taxon>
        <taxon>Streptophyta</taxon>
        <taxon>Embryophyta</taxon>
        <taxon>Tracheophyta</taxon>
        <taxon>Spermatophyta</taxon>
        <taxon>Magnoliopsida</taxon>
        <taxon>Ranunculales</taxon>
        <taxon>Ranunculaceae</taxon>
        <taxon>Thalictroideae</taxon>
        <taxon>Aquilegia</taxon>
    </lineage>
</organism>
<evidence type="ECO:0000313" key="2">
    <source>
        <dbReference type="EMBL" id="PIA60312.1"/>
    </source>
</evidence>
<keyword evidence="3" id="KW-1185">Reference proteome</keyword>
<dbReference type="STRING" id="218851.A0A2G5EX57"/>
<dbReference type="InterPro" id="IPR045177">
    <property type="entry name" value="FDM1-5/IDN2"/>
</dbReference>
<reference evidence="2 3" key="1">
    <citation type="submission" date="2017-09" db="EMBL/GenBank/DDBJ databases">
        <title>WGS assembly of Aquilegia coerulea Goldsmith.</title>
        <authorList>
            <person name="Hodges S."/>
            <person name="Kramer E."/>
            <person name="Nordborg M."/>
            <person name="Tomkins J."/>
            <person name="Borevitz J."/>
            <person name="Derieg N."/>
            <person name="Yan J."/>
            <person name="Mihaltcheva S."/>
            <person name="Hayes R.D."/>
            <person name="Rokhsar D."/>
        </authorList>
    </citation>
    <scope>NUCLEOTIDE SEQUENCE [LARGE SCALE GENOMIC DNA]</scope>
    <source>
        <strain evidence="3">cv. Goldsmith</strain>
    </source>
</reference>
<name>A0A2G5EX57_AQUCA</name>
<dbReference type="Proteomes" id="UP000230069">
    <property type="component" value="Unassembled WGS sequence"/>
</dbReference>
<evidence type="ECO:0000313" key="3">
    <source>
        <dbReference type="Proteomes" id="UP000230069"/>
    </source>
</evidence>
<proteinExistence type="predicted"/>
<gene>
    <name evidence="2" type="ORF">AQUCO_00300072v1</name>
</gene>